<dbReference type="Proteomes" id="UP001652503">
    <property type="component" value="Unassembled WGS sequence"/>
</dbReference>
<dbReference type="InterPro" id="IPR020626">
    <property type="entry name" value="Asp_DH_prok"/>
</dbReference>
<feature type="domain" description="Aspartate/homoserine dehydrogenase NAD-binding" evidence="8">
    <location>
        <begin position="7"/>
        <end position="118"/>
    </location>
</feature>
<feature type="active site" evidence="6">
    <location>
        <position position="219"/>
    </location>
</feature>
<comment type="catalytic activity">
    <reaction evidence="6">
        <text>L-aspartate + NADP(+) + H2O = oxaloacetate + NH4(+) + NADPH + H(+)</text>
        <dbReference type="Rhea" id="RHEA:11784"/>
        <dbReference type="ChEBI" id="CHEBI:15377"/>
        <dbReference type="ChEBI" id="CHEBI:15378"/>
        <dbReference type="ChEBI" id="CHEBI:16452"/>
        <dbReference type="ChEBI" id="CHEBI:28938"/>
        <dbReference type="ChEBI" id="CHEBI:29991"/>
        <dbReference type="ChEBI" id="CHEBI:57783"/>
        <dbReference type="ChEBI" id="CHEBI:58349"/>
        <dbReference type="EC" id="1.4.1.21"/>
    </reaction>
</comment>
<evidence type="ECO:0000256" key="3">
    <source>
        <dbReference type="ARBA" id="ARBA00022857"/>
    </source>
</evidence>
<evidence type="ECO:0000256" key="2">
    <source>
        <dbReference type="ARBA" id="ARBA00022642"/>
    </source>
</evidence>
<dbReference type="SUPFAM" id="SSF51735">
    <property type="entry name" value="NAD(P)-binding Rossmann-fold domains"/>
    <property type="match status" value="1"/>
</dbReference>
<comment type="catalytic activity">
    <reaction evidence="6">
        <text>L-aspartate + NAD(+) + H2O = oxaloacetate + NH4(+) + NADH + H(+)</text>
        <dbReference type="Rhea" id="RHEA:11788"/>
        <dbReference type="ChEBI" id="CHEBI:15377"/>
        <dbReference type="ChEBI" id="CHEBI:15378"/>
        <dbReference type="ChEBI" id="CHEBI:16452"/>
        <dbReference type="ChEBI" id="CHEBI:28938"/>
        <dbReference type="ChEBI" id="CHEBI:29991"/>
        <dbReference type="ChEBI" id="CHEBI:57540"/>
        <dbReference type="ChEBI" id="CHEBI:57945"/>
        <dbReference type="EC" id="1.4.1.21"/>
    </reaction>
</comment>
<evidence type="ECO:0000256" key="4">
    <source>
        <dbReference type="ARBA" id="ARBA00023002"/>
    </source>
</evidence>
<organism evidence="9 10">
    <name type="scientific">Albidovulum sediminicola</name>
    <dbReference type="NCBI Taxonomy" id="2984331"/>
    <lineage>
        <taxon>Bacteria</taxon>
        <taxon>Pseudomonadati</taxon>
        <taxon>Pseudomonadota</taxon>
        <taxon>Alphaproteobacteria</taxon>
        <taxon>Rhodobacterales</taxon>
        <taxon>Paracoccaceae</taxon>
        <taxon>Albidovulum</taxon>
    </lineage>
</organism>
<evidence type="ECO:0000313" key="10">
    <source>
        <dbReference type="Proteomes" id="UP001652503"/>
    </source>
</evidence>
<dbReference type="Pfam" id="PF03447">
    <property type="entry name" value="NAD_binding_3"/>
    <property type="match status" value="1"/>
</dbReference>
<dbReference type="PANTHER" id="PTHR31873">
    <property type="entry name" value="L-ASPARTATE DEHYDROGENASE-RELATED"/>
    <property type="match status" value="1"/>
</dbReference>
<evidence type="ECO:0000256" key="1">
    <source>
        <dbReference type="ARBA" id="ARBA00008331"/>
    </source>
</evidence>
<feature type="binding site" evidence="6">
    <location>
        <position position="189"/>
    </location>
    <ligand>
        <name>NAD(+)</name>
        <dbReference type="ChEBI" id="CHEBI:57540"/>
    </ligand>
</feature>
<name>A0ABT2Z5F0_9RHOB</name>
<keyword evidence="3 6" id="KW-0521">NADP</keyword>
<keyword evidence="5 6" id="KW-0520">NAD</keyword>
<dbReference type="Pfam" id="PF01958">
    <property type="entry name" value="Asp_DH_C"/>
    <property type="match status" value="1"/>
</dbReference>
<keyword evidence="10" id="KW-1185">Reference proteome</keyword>
<dbReference type="InterPro" id="IPR011182">
    <property type="entry name" value="L-Asp_DH"/>
</dbReference>
<comment type="function">
    <text evidence="6">Specifically catalyzes the NAD or NADP-dependent dehydrogenation of L-aspartate to iminoaspartate.</text>
</comment>
<dbReference type="EMBL" id="JAOWLA010000018">
    <property type="protein sequence ID" value="MCV2866327.1"/>
    <property type="molecule type" value="Genomic_DNA"/>
</dbReference>
<dbReference type="EC" id="1.4.1.21" evidence="6"/>
<comment type="miscellaneous">
    <text evidence="6">The iminoaspartate product is unstable in aqueous solution and can decompose to oxaloacetate and ammonia.</text>
</comment>
<dbReference type="NCBIfam" id="NF009828">
    <property type="entry name" value="PRK13303.1-3"/>
    <property type="match status" value="1"/>
</dbReference>
<proteinExistence type="inferred from homology"/>
<evidence type="ECO:0000256" key="5">
    <source>
        <dbReference type="ARBA" id="ARBA00023027"/>
    </source>
</evidence>
<feature type="domain" description="Aspartate dehydrogenase" evidence="7">
    <location>
        <begin position="167"/>
        <end position="254"/>
    </location>
</feature>
<dbReference type="InterPro" id="IPR005106">
    <property type="entry name" value="Asp/hSer_DH_NAD-bd"/>
</dbReference>
<comment type="caution">
    <text evidence="9">The sequence shown here is derived from an EMBL/GenBank/DDBJ whole genome shotgun (WGS) entry which is preliminary data.</text>
</comment>
<comment type="pathway">
    <text evidence="6">Cofactor biosynthesis; NAD(+) biosynthesis; iminoaspartate from L-aspartate (dehydrogenase route): step 1/1.</text>
</comment>
<keyword evidence="2 6" id="KW-0662">Pyridine nucleotide biosynthesis</keyword>
<comment type="similarity">
    <text evidence="1 6">Belongs to the L-aspartate dehydrogenase family.</text>
</comment>
<dbReference type="HAMAP" id="MF_01265">
    <property type="entry name" value="NadX"/>
    <property type="match status" value="1"/>
</dbReference>
<evidence type="ECO:0000259" key="8">
    <source>
        <dbReference type="Pfam" id="PF03447"/>
    </source>
</evidence>
<reference evidence="9 10" key="1">
    <citation type="submission" date="2022-10" db="EMBL/GenBank/DDBJ databases">
        <title>Defluviimonas sp. nov., isolated from ocean surface water.</title>
        <authorList>
            <person name="He W."/>
            <person name="Wang L."/>
            <person name="Zhang D.-F."/>
        </authorList>
    </citation>
    <scope>NUCLEOTIDE SEQUENCE [LARGE SCALE GENOMIC DNA]</scope>
    <source>
        <strain evidence="9 10">WL0075</strain>
    </source>
</reference>
<evidence type="ECO:0000256" key="6">
    <source>
        <dbReference type="HAMAP-Rule" id="MF_01265"/>
    </source>
</evidence>
<evidence type="ECO:0000259" key="7">
    <source>
        <dbReference type="Pfam" id="PF01958"/>
    </source>
</evidence>
<dbReference type="SUPFAM" id="SSF55347">
    <property type="entry name" value="Glyceraldehyde-3-phosphate dehydrogenase-like, C-terminal domain"/>
    <property type="match status" value="1"/>
</dbReference>
<dbReference type="PANTHER" id="PTHR31873:SF6">
    <property type="entry name" value="ASPARTATE DEHYDROGENASE DOMAIN-CONTAINING PROTEIN"/>
    <property type="match status" value="1"/>
</dbReference>
<feature type="binding site" evidence="6">
    <location>
        <position position="123"/>
    </location>
    <ligand>
        <name>NAD(+)</name>
        <dbReference type="ChEBI" id="CHEBI:57540"/>
    </ligand>
</feature>
<dbReference type="PIRSF" id="PIRSF005227">
    <property type="entry name" value="Asp_dh_NAD_syn"/>
    <property type="match status" value="1"/>
</dbReference>
<dbReference type="Gene3D" id="3.30.360.10">
    <property type="entry name" value="Dihydrodipicolinate Reductase, domain 2"/>
    <property type="match status" value="1"/>
</dbReference>
<dbReference type="InterPro" id="IPR002811">
    <property type="entry name" value="Asp_DH"/>
</dbReference>
<sequence>MRLVLVGSGAIGTEVERLLDARQAPVSLIAKAVRHPGRDRGRTGDARAVPLITDPGQLAELRPDLVVEAAGRAAVLPWGEAALAAGADFAPVSTSAFAEDGALDRLLAHARQARRQVLITPGALGGIDALAAASRLALTTVIHEVTKPATAWRGTGAEALCDLDHLTAPHCFFEGSARQAAQGFPQNANVALITALAGLGPDATTLRLIADPAATANRHRLIATGAFGRMEIVLDNLPLAHNPKSSALTALSLVRLIENRANPLVI</sequence>
<accession>A0ABT2Z5F0</accession>
<keyword evidence="4 6" id="KW-0560">Oxidoreductase</keyword>
<dbReference type="Gene3D" id="3.40.50.720">
    <property type="entry name" value="NAD(P)-binding Rossmann-like Domain"/>
    <property type="match status" value="1"/>
</dbReference>
<dbReference type="RefSeq" id="WP_263722857.1">
    <property type="nucleotide sequence ID" value="NZ_JAOWLA010000018.1"/>
</dbReference>
<dbReference type="InterPro" id="IPR036291">
    <property type="entry name" value="NAD(P)-bd_dom_sf"/>
</dbReference>
<gene>
    <name evidence="6" type="primary">nadX</name>
    <name evidence="9" type="ORF">OE647_16530</name>
</gene>
<evidence type="ECO:0000313" key="9">
    <source>
        <dbReference type="EMBL" id="MCV2866327.1"/>
    </source>
</evidence>
<protein>
    <recommendedName>
        <fullName evidence="6">L-aspartate dehydrogenase</fullName>
        <ecNumber evidence="6">1.4.1.21</ecNumber>
    </recommendedName>
</protein>